<gene>
    <name evidence="3" type="ORF">ER308_03780</name>
</gene>
<dbReference type="Gene3D" id="3.20.20.190">
    <property type="entry name" value="Phosphatidylinositol (PI) phosphodiesterase"/>
    <property type="match status" value="1"/>
</dbReference>
<feature type="compositionally biased region" description="Basic residues" evidence="1">
    <location>
        <begin position="30"/>
        <end position="51"/>
    </location>
</feature>
<dbReference type="Pfam" id="PF03009">
    <property type="entry name" value="GDPD"/>
    <property type="match status" value="1"/>
</dbReference>
<keyword evidence="4" id="KW-1185">Reference proteome</keyword>
<accession>A0A411YC54</accession>
<evidence type="ECO:0000313" key="4">
    <source>
        <dbReference type="Proteomes" id="UP000291469"/>
    </source>
</evidence>
<evidence type="ECO:0000256" key="1">
    <source>
        <dbReference type="SAM" id="MobiDB-lite"/>
    </source>
</evidence>
<proteinExistence type="predicted"/>
<dbReference type="PROSITE" id="PS51704">
    <property type="entry name" value="GP_PDE"/>
    <property type="match status" value="1"/>
</dbReference>
<dbReference type="Gene3D" id="3.30.870.10">
    <property type="entry name" value="Endonuclease Chain A"/>
    <property type="match status" value="2"/>
</dbReference>
<protein>
    <recommendedName>
        <fullName evidence="2">GP-PDE domain-containing protein</fullName>
    </recommendedName>
</protein>
<dbReference type="PANTHER" id="PTHR46211:SF1">
    <property type="entry name" value="GLYCEROPHOSPHODIESTER PHOSPHODIESTERASE, CYTOPLASMIC"/>
    <property type="match status" value="1"/>
</dbReference>
<feature type="domain" description="GP-PDE" evidence="2">
    <location>
        <begin position="56"/>
        <end position="311"/>
    </location>
</feature>
<dbReference type="InterPro" id="IPR030395">
    <property type="entry name" value="GP_PDE_dom"/>
</dbReference>
<dbReference type="PANTHER" id="PTHR46211">
    <property type="entry name" value="GLYCEROPHOSPHORYL DIESTER PHOSPHODIESTERASE"/>
    <property type="match status" value="1"/>
</dbReference>
<dbReference type="EMBL" id="CP036402">
    <property type="protein sequence ID" value="QBI18755.1"/>
    <property type="molecule type" value="Genomic_DNA"/>
</dbReference>
<dbReference type="Proteomes" id="UP000291469">
    <property type="component" value="Chromosome"/>
</dbReference>
<organism evidence="3 4">
    <name type="scientific">Egibacter rhizosphaerae</name>
    <dbReference type="NCBI Taxonomy" id="1670831"/>
    <lineage>
        <taxon>Bacteria</taxon>
        <taxon>Bacillati</taxon>
        <taxon>Actinomycetota</taxon>
        <taxon>Nitriliruptoria</taxon>
        <taxon>Egibacterales</taxon>
        <taxon>Egibacteraceae</taxon>
        <taxon>Egibacter</taxon>
    </lineage>
</organism>
<feature type="region of interest" description="Disordered" evidence="1">
    <location>
        <begin position="1"/>
        <end position="63"/>
    </location>
</feature>
<dbReference type="Pfam" id="PF13091">
    <property type="entry name" value="PLDc_2"/>
    <property type="match status" value="1"/>
</dbReference>
<dbReference type="SUPFAM" id="SSF56024">
    <property type="entry name" value="Phospholipase D/nuclease"/>
    <property type="match status" value="2"/>
</dbReference>
<evidence type="ECO:0000259" key="2">
    <source>
        <dbReference type="PROSITE" id="PS51704"/>
    </source>
</evidence>
<dbReference type="AlphaFoldDB" id="A0A411YC54"/>
<name>A0A411YC54_9ACTN</name>
<dbReference type="InterPro" id="IPR017946">
    <property type="entry name" value="PLC-like_Pdiesterase_TIM-brl"/>
</dbReference>
<dbReference type="GO" id="GO:0008081">
    <property type="term" value="F:phosphoric diester hydrolase activity"/>
    <property type="evidence" value="ECO:0007669"/>
    <property type="project" value="InterPro"/>
</dbReference>
<dbReference type="KEGG" id="erz:ER308_03780"/>
<dbReference type="RefSeq" id="WP_131153753.1">
    <property type="nucleotide sequence ID" value="NZ_CP036402.1"/>
</dbReference>
<evidence type="ECO:0000313" key="3">
    <source>
        <dbReference type="EMBL" id="QBI18755.1"/>
    </source>
</evidence>
<reference evidence="3 4" key="1">
    <citation type="submission" date="2019-01" db="EMBL/GenBank/DDBJ databases">
        <title>Egibacter rhizosphaerae EGI 80759T.</title>
        <authorList>
            <person name="Chen D.-D."/>
            <person name="Tian Y."/>
            <person name="Jiao J.-Y."/>
            <person name="Zhang X.-T."/>
            <person name="Zhang Y.-G."/>
            <person name="Zhang Y."/>
            <person name="Xiao M."/>
            <person name="Shu W.-S."/>
            <person name="Li W.-J."/>
        </authorList>
    </citation>
    <scope>NUCLEOTIDE SEQUENCE [LARGE SCALE GENOMIC DNA]</scope>
    <source>
        <strain evidence="3 4">EGI 80759</strain>
    </source>
</reference>
<dbReference type="GO" id="GO:0006629">
    <property type="term" value="P:lipid metabolic process"/>
    <property type="evidence" value="ECO:0007669"/>
    <property type="project" value="InterPro"/>
</dbReference>
<sequence length="909" mass="101063">MRRSRHALTVDPPPTPTPARPDGSSAGRGTRTRSDRHCRRRRRHRPGPRRPRPGDFQNVAHRGASGMAPENTLAAFELALDQRANWIEFDLVMTADEEIVIVHDTSLASTTDAQEVFPDRSPWLVEDFTLEEIKELDAGSHFNPRFAGEEVPTLREAIETIGQRAGVQLDVKSPDRYPGIEERIIEELEAVPGYLNAALARERIQVLAFDQDWLFDDFAPVAPDGVTLVPMWGAGNIASRAELEAVRDDTDMMITAFDNIANNPRLREDLDDLGFRFGVYTLNEAEPMYDAVDYGASGIATDYPTMLRELVASGLLDRDFDPPEDETERYSFESGYYQVEVVTSPSPEIVRLGFDPEGEGNHREILNPTTRGTLPFVGVGQFSPVEPLGQPAEVVEEDDRLVLEGIPVGAEPITVDWELDFEDEWFDHEMTWHVDGEIRDDVYQVGWGLDTGLPYLGDNDVLDRERGHAIPFSDWTINWDDDLTVVAAYEDDSAWADDDVFFSTAHNFTAWTPLWESGGREWEEGTYEGGRWRIGASGEGPDAAYAEQLHAELNGTEPGEPGEPEQIETTFNSPGLDGTADEALEHRLRNLLATAPAGAEVHGAFYTFSRTGMADAFIDAVDRGVDVQLLLDNSNVHDDGELWAAPQQLVDEIPDRVTICNEDERDGRTPGCIGDNINHNKFVLFSELGDGSEDVVLQSTANPTNPQLHEHNATVLVRDDATLYDGFRTYWDDLATQEIDLDYGWEVEGDTATAEFFPRADGDPYLEILDDVVCTEDSELRVAASYWSSARTEVAERFGELVDEGCDVAAVVQDADYSEDVVDVLEDGGVAVTPFDRDAEAAVHLKDLLIESEFADGEERGVVWTGSHNLNGTSLRQNDEVLLSVEDDDVHAEFRENWAHVQEQAAATQ</sequence>
<dbReference type="InterPro" id="IPR025202">
    <property type="entry name" value="PLD-like_dom"/>
</dbReference>
<dbReference type="SUPFAM" id="SSF51695">
    <property type="entry name" value="PLC-like phosphodiesterases"/>
    <property type="match status" value="1"/>
</dbReference>
<dbReference type="OrthoDB" id="3740959at2"/>